<dbReference type="STRING" id="197461.A3843_17355"/>
<dbReference type="RefSeq" id="WP_051269430.1">
    <property type="nucleotide sequence ID" value="NZ_LVVZ01000041.1"/>
</dbReference>
<dbReference type="InterPro" id="IPR050297">
    <property type="entry name" value="LipidA_mod_glycosyltrf_83"/>
</dbReference>
<organism evidence="10 11">
    <name type="scientific">Pseudovibrio exalbescens</name>
    <dbReference type="NCBI Taxonomy" id="197461"/>
    <lineage>
        <taxon>Bacteria</taxon>
        <taxon>Pseudomonadati</taxon>
        <taxon>Pseudomonadota</taxon>
        <taxon>Alphaproteobacteria</taxon>
        <taxon>Hyphomicrobiales</taxon>
        <taxon>Stappiaceae</taxon>
        <taxon>Pseudovibrio</taxon>
    </lineage>
</organism>
<evidence type="ECO:0000256" key="7">
    <source>
        <dbReference type="ARBA" id="ARBA00023136"/>
    </source>
</evidence>
<gene>
    <name evidence="10" type="ORF">A3843_17355</name>
</gene>
<dbReference type="EMBL" id="LVVZ01000041">
    <property type="protein sequence ID" value="OKL42444.1"/>
    <property type="molecule type" value="Genomic_DNA"/>
</dbReference>
<keyword evidence="11" id="KW-1185">Reference proteome</keyword>
<feature type="transmembrane region" description="Helical" evidence="8">
    <location>
        <begin position="78"/>
        <end position="95"/>
    </location>
</feature>
<feature type="domain" description="Glycosyltransferase RgtA/B/C/D-like" evidence="9">
    <location>
        <begin position="56"/>
        <end position="216"/>
    </location>
</feature>
<keyword evidence="6 8" id="KW-1133">Transmembrane helix</keyword>
<keyword evidence="3" id="KW-0328">Glycosyltransferase</keyword>
<accession>A0A1U7JCM7</accession>
<sequence length="502" mass="55931">MNDRAAVPWYLQPVNLALFVIVLTVVRLSVAGSIGLVEDEAYYRLWGLYPALGYYDHPPMVGWWIWLGQAIFGDNPLGLRFVGVISAAAGSLFLWRTAFVLFDMRVAGWSVLFLNVTLLVGVGALIATPDAPSVLFWGLALWSLAELNRSQNPNWWLLVGVFAGFGLLSKYSVFFLGAGILLWLLWVPQNRRYFLAWQLWVGGALALLVFSPVLWWNADNEWISFTKQFGRVVATHYTLKYIGEYVGAVAGLLNPLVFILALVGAVVLIKKTWAREPAASLLVTTILPFLVYLTLHSLHSRVQGNWPAPIYPTLAIFAAYTVSLPQVAILNSWRGKVAAAAVALGVFAAGFVYLHALSPVVEGLARKDPTHQLRYWSEIGEKVAALTDDETATWVLTTSYGMTGQLSNALKRQRIGVYQVNERLRYKMMPPQVQQPAGNTMLYVVEERRDQADRFRSQFNRVELITEIPRLSGNSRIEGIRVYKLSDPVAGSAILSQSPKTE</sequence>
<evidence type="ECO:0000256" key="1">
    <source>
        <dbReference type="ARBA" id="ARBA00004651"/>
    </source>
</evidence>
<feature type="transmembrane region" description="Helical" evidence="8">
    <location>
        <begin position="337"/>
        <end position="356"/>
    </location>
</feature>
<evidence type="ECO:0000259" key="9">
    <source>
        <dbReference type="Pfam" id="PF13231"/>
    </source>
</evidence>
<dbReference type="GO" id="GO:0009103">
    <property type="term" value="P:lipopolysaccharide biosynthetic process"/>
    <property type="evidence" value="ECO:0007669"/>
    <property type="project" value="UniProtKB-ARBA"/>
</dbReference>
<comment type="subcellular location">
    <subcellularLocation>
        <location evidence="1">Cell membrane</location>
        <topology evidence="1">Multi-pass membrane protein</topology>
    </subcellularLocation>
</comment>
<evidence type="ECO:0000313" key="10">
    <source>
        <dbReference type="EMBL" id="OKL42444.1"/>
    </source>
</evidence>
<dbReference type="PANTHER" id="PTHR33908:SF11">
    <property type="entry name" value="MEMBRANE PROTEIN"/>
    <property type="match status" value="1"/>
</dbReference>
<dbReference type="GO" id="GO:0005886">
    <property type="term" value="C:plasma membrane"/>
    <property type="evidence" value="ECO:0007669"/>
    <property type="project" value="UniProtKB-SubCell"/>
</dbReference>
<dbReference type="PANTHER" id="PTHR33908">
    <property type="entry name" value="MANNOSYLTRANSFERASE YKCB-RELATED"/>
    <property type="match status" value="1"/>
</dbReference>
<evidence type="ECO:0000256" key="3">
    <source>
        <dbReference type="ARBA" id="ARBA00022676"/>
    </source>
</evidence>
<protein>
    <submittedName>
        <fullName evidence="10">Glycosyl transferase family 39</fullName>
    </submittedName>
</protein>
<keyword evidence="7 8" id="KW-0472">Membrane</keyword>
<keyword evidence="4 10" id="KW-0808">Transferase</keyword>
<name>A0A1U7JCM7_9HYPH</name>
<feature type="transmembrane region" description="Helical" evidence="8">
    <location>
        <begin position="16"/>
        <end position="36"/>
    </location>
</feature>
<proteinExistence type="predicted"/>
<dbReference type="Proteomes" id="UP000185783">
    <property type="component" value="Unassembled WGS sequence"/>
</dbReference>
<evidence type="ECO:0000256" key="4">
    <source>
        <dbReference type="ARBA" id="ARBA00022679"/>
    </source>
</evidence>
<feature type="transmembrane region" description="Helical" evidence="8">
    <location>
        <begin position="193"/>
        <end position="216"/>
    </location>
</feature>
<evidence type="ECO:0000256" key="8">
    <source>
        <dbReference type="SAM" id="Phobius"/>
    </source>
</evidence>
<reference evidence="10 11" key="1">
    <citation type="submission" date="2016-03" db="EMBL/GenBank/DDBJ databases">
        <title>Genome sequence of Nesiotobacter sp. nov., a moderately halophilic alphaproteobacterium isolated from the Yellow Sea, China.</title>
        <authorList>
            <person name="Zhang G."/>
            <person name="Zhang R."/>
        </authorList>
    </citation>
    <scope>NUCLEOTIDE SEQUENCE [LARGE SCALE GENOMIC DNA]</scope>
    <source>
        <strain evidence="10 11">WB1-6</strain>
    </source>
</reference>
<evidence type="ECO:0000256" key="6">
    <source>
        <dbReference type="ARBA" id="ARBA00022989"/>
    </source>
</evidence>
<evidence type="ECO:0000256" key="5">
    <source>
        <dbReference type="ARBA" id="ARBA00022692"/>
    </source>
</evidence>
<feature type="transmembrane region" description="Helical" evidence="8">
    <location>
        <begin position="310"/>
        <end position="330"/>
    </location>
</feature>
<feature type="transmembrane region" description="Helical" evidence="8">
    <location>
        <begin position="281"/>
        <end position="298"/>
    </location>
</feature>
<dbReference type="AlphaFoldDB" id="A0A1U7JCM7"/>
<feature type="transmembrane region" description="Helical" evidence="8">
    <location>
        <begin position="245"/>
        <end position="269"/>
    </location>
</feature>
<keyword evidence="5 8" id="KW-0812">Transmembrane</keyword>
<dbReference type="Pfam" id="PF13231">
    <property type="entry name" value="PMT_2"/>
    <property type="match status" value="1"/>
</dbReference>
<feature type="transmembrane region" description="Helical" evidence="8">
    <location>
        <begin position="155"/>
        <end position="186"/>
    </location>
</feature>
<dbReference type="InterPro" id="IPR038731">
    <property type="entry name" value="RgtA/B/C-like"/>
</dbReference>
<evidence type="ECO:0000313" key="11">
    <source>
        <dbReference type="Proteomes" id="UP000185783"/>
    </source>
</evidence>
<evidence type="ECO:0000256" key="2">
    <source>
        <dbReference type="ARBA" id="ARBA00022475"/>
    </source>
</evidence>
<dbReference type="GO" id="GO:0016763">
    <property type="term" value="F:pentosyltransferase activity"/>
    <property type="evidence" value="ECO:0007669"/>
    <property type="project" value="TreeGrafter"/>
</dbReference>
<comment type="caution">
    <text evidence="10">The sequence shown here is derived from an EMBL/GenBank/DDBJ whole genome shotgun (WGS) entry which is preliminary data.</text>
</comment>
<feature type="transmembrane region" description="Helical" evidence="8">
    <location>
        <begin position="48"/>
        <end position="66"/>
    </location>
</feature>
<keyword evidence="2" id="KW-1003">Cell membrane</keyword>
<feature type="transmembrane region" description="Helical" evidence="8">
    <location>
        <begin position="107"/>
        <end position="127"/>
    </location>
</feature>